<reference evidence="2" key="1">
    <citation type="submission" date="2016-11" db="UniProtKB">
        <authorList>
            <consortium name="WormBaseParasite"/>
        </authorList>
    </citation>
    <scope>IDENTIFICATION</scope>
    <source>
        <strain evidence="2">KR3021</strain>
    </source>
</reference>
<evidence type="ECO:0000313" key="1">
    <source>
        <dbReference type="Proteomes" id="UP000095286"/>
    </source>
</evidence>
<accession>A0AC35U911</accession>
<proteinExistence type="predicted"/>
<dbReference type="Proteomes" id="UP000095286">
    <property type="component" value="Unplaced"/>
</dbReference>
<name>A0AC35U911_9BILA</name>
<organism evidence="1 2">
    <name type="scientific">Rhabditophanes sp. KR3021</name>
    <dbReference type="NCBI Taxonomy" id="114890"/>
    <lineage>
        <taxon>Eukaryota</taxon>
        <taxon>Metazoa</taxon>
        <taxon>Ecdysozoa</taxon>
        <taxon>Nematoda</taxon>
        <taxon>Chromadorea</taxon>
        <taxon>Rhabditida</taxon>
        <taxon>Tylenchina</taxon>
        <taxon>Panagrolaimomorpha</taxon>
        <taxon>Strongyloidoidea</taxon>
        <taxon>Alloionematidae</taxon>
        <taxon>Rhabditophanes</taxon>
    </lineage>
</organism>
<evidence type="ECO:0000313" key="2">
    <source>
        <dbReference type="WBParaSite" id="RSKR_0000913500.1"/>
    </source>
</evidence>
<protein>
    <submittedName>
        <fullName evidence="2">3'-5' exonuclease domain-containing protein</fullName>
    </submittedName>
</protein>
<sequence length="73" mass="8554">IKCSRRHRMYQGKAEQLKQLAILDGNYVDPQCRNWKNAPGKPAMKLGLAYDELFRYLSEPTSIYNDDAYSIWL</sequence>
<dbReference type="WBParaSite" id="RSKR_0000913500.1">
    <property type="protein sequence ID" value="RSKR_0000913500.1"/>
    <property type="gene ID" value="RSKR_0000913500"/>
</dbReference>